<dbReference type="EMBL" id="BMLN01000001">
    <property type="protein sequence ID" value="GGN91466.1"/>
    <property type="molecule type" value="Genomic_DNA"/>
</dbReference>
<evidence type="ECO:0000313" key="1">
    <source>
        <dbReference type="EMBL" id="GGN91466.1"/>
    </source>
</evidence>
<keyword evidence="2" id="KW-1185">Reference proteome</keyword>
<proteinExistence type="predicted"/>
<protein>
    <recommendedName>
        <fullName evidence="3">Phospholipase C/D domain-containing protein</fullName>
    </recommendedName>
</protein>
<reference evidence="2" key="1">
    <citation type="journal article" date="2019" name="Int. J. Syst. Evol. Microbiol.">
        <title>The Global Catalogue of Microorganisms (GCM) 10K type strain sequencing project: providing services to taxonomists for standard genome sequencing and annotation.</title>
        <authorList>
            <consortium name="The Broad Institute Genomics Platform"/>
            <consortium name="The Broad Institute Genome Sequencing Center for Infectious Disease"/>
            <person name="Wu L."/>
            <person name="Ma J."/>
        </authorList>
    </citation>
    <scope>NUCLEOTIDE SEQUENCE [LARGE SCALE GENOMIC DNA]</scope>
    <source>
        <strain evidence="2">CGMCC 1.6964</strain>
    </source>
</reference>
<evidence type="ECO:0008006" key="3">
    <source>
        <dbReference type="Google" id="ProtNLM"/>
    </source>
</evidence>
<comment type="caution">
    <text evidence="1">The sequence shown here is derived from an EMBL/GenBank/DDBJ whole genome shotgun (WGS) entry which is preliminary data.</text>
</comment>
<dbReference type="Proteomes" id="UP000606653">
    <property type="component" value="Unassembled WGS sequence"/>
</dbReference>
<sequence length="217" mass="25801">MPWPMVHFAISQQLYSGSPTPNLLLGSIAPDAVHIRGDVTREEKGLTHLVHEGRLAQKKQIFEKLEEYLQMQSEPEWIDFIVGYFTHIYTDLRWTETLYTDFEKVYKGDHIREAYKNEVSQIEFELQKSMNNILDMKKQLVLAKGYSIYPFVTEDEVKQYRDLKLIWLNEPNNEPKIQNIYFTTDKVKQFILETTKEVKENLRENNIEYFKEGRNIS</sequence>
<gene>
    <name evidence="1" type="ORF">GCM10010969_03180</name>
</gene>
<dbReference type="RefSeq" id="WP_018975254.1">
    <property type="nucleotide sequence ID" value="NZ_BMLN01000001.1"/>
</dbReference>
<organism evidence="1 2">
    <name type="scientific">Saccharibacillus kuerlensis</name>
    <dbReference type="NCBI Taxonomy" id="459527"/>
    <lineage>
        <taxon>Bacteria</taxon>
        <taxon>Bacillati</taxon>
        <taxon>Bacillota</taxon>
        <taxon>Bacilli</taxon>
        <taxon>Bacillales</taxon>
        <taxon>Paenibacillaceae</taxon>
        <taxon>Saccharibacillus</taxon>
    </lineage>
</organism>
<accession>A0ABQ2KTZ6</accession>
<evidence type="ECO:0000313" key="2">
    <source>
        <dbReference type="Proteomes" id="UP000606653"/>
    </source>
</evidence>
<name>A0ABQ2KTZ6_9BACL</name>